<keyword evidence="2" id="KW-1185">Reference proteome</keyword>
<comment type="caution">
    <text evidence="1">The sequence shown here is derived from an EMBL/GenBank/DDBJ whole genome shotgun (WGS) entry which is preliminary data.</text>
</comment>
<dbReference type="Proteomes" id="UP001151760">
    <property type="component" value="Unassembled WGS sequence"/>
</dbReference>
<evidence type="ECO:0000313" key="2">
    <source>
        <dbReference type="Proteomes" id="UP001151760"/>
    </source>
</evidence>
<organism evidence="1 2">
    <name type="scientific">Tanacetum coccineum</name>
    <dbReference type="NCBI Taxonomy" id="301880"/>
    <lineage>
        <taxon>Eukaryota</taxon>
        <taxon>Viridiplantae</taxon>
        <taxon>Streptophyta</taxon>
        <taxon>Embryophyta</taxon>
        <taxon>Tracheophyta</taxon>
        <taxon>Spermatophyta</taxon>
        <taxon>Magnoliopsida</taxon>
        <taxon>eudicotyledons</taxon>
        <taxon>Gunneridae</taxon>
        <taxon>Pentapetalae</taxon>
        <taxon>asterids</taxon>
        <taxon>campanulids</taxon>
        <taxon>Asterales</taxon>
        <taxon>Asteraceae</taxon>
        <taxon>Asteroideae</taxon>
        <taxon>Anthemideae</taxon>
        <taxon>Anthemidinae</taxon>
        <taxon>Tanacetum</taxon>
    </lineage>
</organism>
<evidence type="ECO:0000313" key="1">
    <source>
        <dbReference type="EMBL" id="GJS75994.1"/>
    </source>
</evidence>
<dbReference type="EMBL" id="BQNB010010342">
    <property type="protein sequence ID" value="GJS75994.1"/>
    <property type="molecule type" value="Genomic_DNA"/>
</dbReference>
<protein>
    <submittedName>
        <fullName evidence="1">Uncharacterized protein</fullName>
    </submittedName>
</protein>
<reference evidence="1" key="1">
    <citation type="journal article" date="2022" name="Int. J. Mol. Sci.">
        <title>Draft Genome of Tanacetum Coccineum: Genomic Comparison of Closely Related Tanacetum-Family Plants.</title>
        <authorList>
            <person name="Yamashiro T."/>
            <person name="Shiraishi A."/>
            <person name="Nakayama K."/>
            <person name="Satake H."/>
        </authorList>
    </citation>
    <scope>NUCLEOTIDE SEQUENCE</scope>
</reference>
<accession>A0ABQ4YE56</accession>
<reference evidence="1" key="2">
    <citation type="submission" date="2022-01" db="EMBL/GenBank/DDBJ databases">
        <authorList>
            <person name="Yamashiro T."/>
            <person name="Shiraishi A."/>
            <person name="Satake H."/>
            <person name="Nakayama K."/>
        </authorList>
    </citation>
    <scope>NUCLEOTIDE SEQUENCE</scope>
</reference>
<gene>
    <name evidence="1" type="ORF">Tco_0725875</name>
</gene>
<proteinExistence type="predicted"/>
<name>A0ABQ4YE56_9ASTR</name>
<sequence length="216" mass="24371">MYIPMSRGASVPFFLSHFNLLYTGESILQKAGEGCLVVGDGFECKNSKWGWYMRGDGGVWGRRIRGMNRIIGKVGGELGGGIGGGEDMVCGGVWEFGYGLERWLGFLGFADTILELEDDGTFSFQLGGARRQMSWRQSILALGLHTTEEIDIIRDLLRRLYHRLIAHTIAGRGHAPEKVTRTDLYFLRSMDQEAVNLLYFLAHYLFRHAEGRKWEA</sequence>